<dbReference type="RefSeq" id="WP_179900002.1">
    <property type="nucleotide sequence ID" value="NZ_JACBXV010000031.1"/>
</dbReference>
<organism evidence="4 5">
    <name type="scientific">Actinomyces bowdenii</name>
    <dbReference type="NCBI Taxonomy" id="131109"/>
    <lineage>
        <taxon>Bacteria</taxon>
        <taxon>Bacillati</taxon>
        <taxon>Actinomycetota</taxon>
        <taxon>Actinomycetes</taxon>
        <taxon>Actinomycetales</taxon>
        <taxon>Actinomycetaceae</taxon>
        <taxon>Actinomyces</taxon>
    </lineage>
</organism>
<gene>
    <name evidence="4" type="ORF">HZZ05_03935</name>
</gene>
<dbReference type="EMBL" id="JACBXV010000031">
    <property type="protein sequence ID" value="NYS68675.1"/>
    <property type="molecule type" value="Genomic_DNA"/>
</dbReference>
<dbReference type="Gene3D" id="3.40.50.720">
    <property type="entry name" value="NAD(P)-binding Rossmann-like Domain"/>
    <property type="match status" value="1"/>
</dbReference>
<evidence type="ECO:0000256" key="3">
    <source>
        <dbReference type="SAM" id="MobiDB-lite"/>
    </source>
</evidence>
<dbReference type="PANTHER" id="PTHR42901">
    <property type="entry name" value="ALCOHOL DEHYDROGENASE"/>
    <property type="match status" value="1"/>
</dbReference>
<dbReference type="InterPro" id="IPR036291">
    <property type="entry name" value="NAD(P)-bd_dom_sf"/>
</dbReference>
<evidence type="ECO:0000256" key="1">
    <source>
        <dbReference type="ARBA" id="ARBA00006484"/>
    </source>
</evidence>
<dbReference type="PRINTS" id="PR00081">
    <property type="entry name" value="GDHRDH"/>
</dbReference>
<dbReference type="InterPro" id="IPR002347">
    <property type="entry name" value="SDR_fam"/>
</dbReference>
<comment type="caution">
    <text evidence="4">The sequence shown here is derived from an EMBL/GenBank/DDBJ whole genome shotgun (WGS) entry which is preliminary data.</text>
</comment>
<dbReference type="SUPFAM" id="SSF51735">
    <property type="entry name" value="NAD(P)-binding Rossmann-fold domains"/>
    <property type="match status" value="1"/>
</dbReference>
<dbReference type="FunFam" id="3.40.50.720:FF:000047">
    <property type="entry name" value="NADP-dependent L-serine/L-allo-threonine dehydrogenase"/>
    <property type="match status" value="1"/>
</dbReference>
<keyword evidence="2" id="KW-0560">Oxidoreductase</keyword>
<dbReference type="Proteomes" id="UP000572528">
    <property type="component" value="Unassembled WGS sequence"/>
</dbReference>
<feature type="region of interest" description="Disordered" evidence="3">
    <location>
        <begin position="1"/>
        <end position="37"/>
    </location>
</feature>
<accession>A0A853EIU3</accession>
<comment type="similarity">
    <text evidence="1">Belongs to the short-chain dehydrogenases/reductases (SDR) family.</text>
</comment>
<dbReference type="AlphaFoldDB" id="A0A853EIU3"/>
<evidence type="ECO:0000256" key="2">
    <source>
        <dbReference type="ARBA" id="ARBA00023002"/>
    </source>
</evidence>
<dbReference type="PANTHER" id="PTHR42901:SF1">
    <property type="entry name" value="ALCOHOL DEHYDROGENASE"/>
    <property type="match status" value="1"/>
</dbReference>
<reference evidence="4 5" key="1">
    <citation type="submission" date="2020-07" db="EMBL/GenBank/DDBJ databases">
        <title>MOT database genomes.</title>
        <authorList>
            <person name="Joseph S."/>
            <person name="Aduse-Opoku J."/>
            <person name="Hashim A."/>
            <person name="Wade W."/>
            <person name="Curtis M."/>
        </authorList>
    </citation>
    <scope>NUCLEOTIDE SEQUENCE [LARGE SCALE GENOMIC DNA]</scope>
    <source>
        <strain evidence="4 5">WMus004</strain>
    </source>
</reference>
<protein>
    <submittedName>
        <fullName evidence="4">SDR family oxidoreductase</fullName>
    </submittedName>
</protein>
<dbReference type="Pfam" id="PF00106">
    <property type="entry name" value="adh_short"/>
    <property type="match status" value="1"/>
</dbReference>
<evidence type="ECO:0000313" key="5">
    <source>
        <dbReference type="Proteomes" id="UP000572528"/>
    </source>
</evidence>
<proteinExistence type="inferred from homology"/>
<evidence type="ECO:0000313" key="4">
    <source>
        <dbReference type="EMBL" id="NYS68675.1"/>
    </source>
</evidence>
<name>A0A853EIU3_9ACTO</name>
<dbReference type="GO" id="GO:0016616">
    <property type="term" value="F:oxidoreductase activity, acting on the CH-OH group of donors, NAD or NADP as acceptor"/>
    <property type="evidence" value="ECO:0007669"/>
    <property type="project" value="UniProtKB-ARBA"/>
</dbReference>
<sequence length="280" mass="29482">MNDASARSAADSTARPSTASAAPVPDSPASREPAARRAVVTGASTGIGAATVRLLCSHGWQVVATARRDQRLRDLAAQTGCTWVAADLQEADDVERLAREVLAEGPVDAVVNNAGGALGADPVAQGSIQEWATMYERNVLAALRVSQAFLPQMRSRGGDLVFLTSTAAHDTYPGGAGYVAAKHAERIIARTLRLELVGEPVRVIEIAPGMVATEEFALNRFHGDAQAAQRVYAGVAEPLSAEDVAECIAWALERPAHVNIDSMIVRPRAQASNTLIARDS</sequence>